<keyword evidence="13" id="KW-0234">DNA repair</keyword>
<dbReference type="PANTHER" id="PTHR22748:SF4">
    <property type="entry name" value="DNA-(APURINIC OR APYRIMIDINIC SITE) ENDONUCLEASE 2"/>
    <property type="match status" value="1"/>
</dbReference>
<keyword evidence="5" id="KW-0378">Hydrolase</keyword>
<evidence type="ECO:0000256" key="2">
    <source>
        <dbReference type="ARBA" id="ARBA00007092"/>
    </source>
</evidence>
<reference evidence="15" key="1">
    <citation type="submission" date="2021-01" db="UniProtKB">
        <authorList>
            <consortium name="EnsemblMetazoa"/>
        </authorList>
    </citation>
    <scope>IDENTIFICATION</scope>
</reference>
<dbReference type="GO" id="GO:0008270">
    <property type="term" value="F:zinc ion binding"/>
    <property type="evidence" value="ECO:0007669"/>
    <property type="project" value="UniProtKB-KW"/>
</dbReference>
<dbReference type="Proteomes" id="UP000594260">
    <property type="component" value="Unplaced"/>
</dbReference>
<dbReference type="Pfam" id="PF03372">
    <property type="entry name" value="Exo_endo_phos"/>
    <property type="match status" value="1"/>
</dbReference>
<evidence type="ECO:0000256" key="5">
    <source>
        <dbReference type="ARBA" id="ARBA00022801"/>
    </source>
</evidence>
<dbReference type="AlphaFoldDB" id="A0A7M7JLD7"/>
<keyword evidence="4 12" id="KW-0863">Zinc-finger</keyword>
<feature type="active site" description="Proton donor/acceptor" evidence="9">
    <location>
        <position position="254"/>
    </location>
</feature>
<dbReference type="PANTHER" id="PTHR22748">
    <property type="entry name" value="AP ENDONUCLEASE"/>
    <property type="match status" value="1"/>
</dbReference>
<organism evidence="15 16">
    <name type="scientific">Varroa destructor</name>
    <name type="common">Honeybee mite</name>
    <dbReference type="NCBI Taxonomy" id="109461"/>
    <lineage>
        <taxon>Eukaryota</taxon>
        <taxon>Metazoa</taxon>
        <taxon>Ecdysozoa</taxon>
        <taxon>Arthropoda</taxon>
        <taxon>Chelicerata</taxon>
        <taxon>Arachnida</taxon>
        <taxon>Acari</taxon>
        <taxon>Parasitiformes</taxon>
        <taxon>Mesostigmata</taxon>
        <taxon>Gamasina</taxon>
        <taxon>Dermanyssoidea</taxon>
        <taxon>Varroidae</taxon>
        <taxon>Varroa</taxon>
    </lineage>
</organism>
<dbReference type="OMA" id="SFWICPR"/>
<sequence length="539" mass="60747">MAVIALSDSVLNYTQYFSANFILFNLSESNLLSIISFLTLVQNSTSGVPSRQPSELFKLFQMKIVTWNINGLRTFKGFLRETLDAFKAEVICFQETRTNRSTLESDLACVSGYNSYFAFPRALTGYSGVATFSSDKLRPFAVNELLQRCTDEGIEAMDMLMDVPRSMGDDDPTSFIDPKEIANIDSEGRCIALLYKFSDKNGGLHSLVIFNLYCPRNDPDRPERAEFKRNFNAMLEHQARNLVTKGYHVILAGDMNISHKRIDNCDPSEEFESAPERIWMSKLLDRSQSVHFVDVFRHFHPFETEQYTCWNSQKSARVTNFGTRIDYIISDAELIKYFTSCDIHADITGSDHCPVSAVLNINLVSAEKVPKKCTRFWPEFSGIQTSLKVFLVKTSPTQSLNSVKNGALRKRPAETQSKLNAFFVKKYKHSLDDQKAGVEINSADAGSQAVFLNTSNEAHKQELETTSKTVQRKAQLNPSWKNILKGPPSAPTCSGHGETSVMRIVKKDGPNKGRKFFCCARPEGAASNKEARCQFFVWI</sequence>
<dbReference type="PROSITE" id="PS51435">
    <property type="entry name" value="AP_NUCLEASE_F1_4"/>
    <property type="match status" value="1"/>
</dbReference>
<dbReference type="SUPFAM" id="SSF56219">
    <property type="entry name" value="DNase I-like"/>
    <property type="match status" value="1"/>
</dbReference>
<evidence type="ECO:0000256" key="1">
    <source>
        <dbReference type="ARBA" id="ARBA00000493"/>
    </source>
</evidence>
<keyword evidence="7 10" id="KW-0460">Magnesium</keyword>
<accession>A0A7M7JLD7</accession>
<keyword evidence="6" id="KW-0862">Zinc</keyword>
<evidence type="ECO:0000256" key="9">
    <source>
        <dbReference type="PIRSR" id="PIRSR604808-1"/>
    </source>
</evidence>
<dbReference type="InterPro" id="IPR010666">
    <property type="entry name" value="Znf_GRF"/>
</dbReference>
<dbReference type="GO" id="GO:0006284">
    <property type="term" value="P:base-excision repair"/>
    <property type="evidence" value="ECO:0007669"/>
    <property type="project" value="TreeGrafter"/>
</dbReference>
<evidence type="ECO:0000313" key="16">
    <source>
        <dbReference type="Proteomes" id="UP000594260"/>
    </source>
</evidence>
<dbReference type="InterPro" id="IPR005135">
    <property type="entry name" value="Endo/exonuclease/phosphatase"/>
</dbReference>
<dbReference type="InParanoid" id="A0A7M7JLD7"/>
<dbReference type="Pfam" id="PF06839">
    <property type="entry name" value="Zn_ribbon_GRF"/>
    <property type="match status" value="1"/>
</dbReference>
<dbReference type="RefSeq" id="XP_022653466.1">
    <property type="nucleotide sequence ID" value="XM_022797731.1"/>
</dbReference>
<feature type="domain" description="GRF-type" evidence="14">
    <location>
        <begin position="493"/>
        <end position="539"/>
    </location>
</feature>
<dbReference type="NCBIfam" id="TIGR00633">
    <property type="entry name" value="xth"/>
    <property type="match status" value="1"/>
</dbReference>
<comment type="cofactor">
    <cofactor evidence="10 13">
        <name>Mg(2+)</name>
        <dbReference type="ChEBI" id="CHEBI:18420"/>
    </cofactor>
    <cofactor evidence="10 13">
        <name>Mn(2+)</name>
        <dbReference type="ChEBI" id="CHEBI:29035"/>
    </cofactor>
    <text evidence="10 13">Probably binds two magnesium or manganese ions per subunit.</text>
</comment>
<keyword evidence="3 10" id="KW-0479">Metal-binding</keyword>
<dbReference type="PROSITE" id="PS51999">
    <property type="entry name" value="ZF_GRF"/>
    <property type="match status" value="1"/>
</dbReference>
<feature type="binding site" evidence="10">
    <location>
        <position position="95"/>
    </location>
    <ligand>
        <name>Mg(2+)</name>
        <dbReference type="ChEBI" id="CHEBI:18420"/>
        <label>1</label>
    </ligand>
</feature>
<dbReference type="InterPro" id="IPR004808">
    <property type="entry name" value="AP_endonuc_1"/>
</dbReference>
<evidence type="ECO:0000256" key="4">
    <source>
        <dbReference type="ARBA" id="ARBA00022771"/>
    </source>
</evidence>
<dbReference type="EnsemblMetazoa" id="XM_022797731">
    <property type="protein sequence ID" value="XP_022653466"/>
    <property type="gene ID" value="LOC111247140"/>
</dbReference>
<dbReference type="OrthoDB" id="498125at2759"/>
<feature type="binding site" evidence="10">
    <location>
        <position position="352"/>
    </location>
    <ligand>
        <name>Mg(2+)</name>
        <dbReference type="ChEBI" id="CHEBI:18420"/>
        <label>1</label>
    </ligand>
</feature>
<evidence type="ECO:0000256" key="3">
    <source>
        <dbReference type="ARBA" id="ARBA00022723"/>
    </source>
</evidence>
<evidence type="ECO:0000256" key="6">
    <source>
        <dbReference type="ARBA" id="ARBA00022833"/>
    </source>
</evidence>
<feature type="binding site" evidence="10">
    <location>
        <position position="351"/>
    </location>
    <ligand>
        <name>Mg(2+)</name>
        <dbReference type="ChEBI" id="CHEBI:18420"/>
        <label>1</label>
    </ligand>
</feature>
<dbReference type="Gene3D" id="3.60.10.10">
    <property type="entry name" value="Endonuclease/exonuclease/phosphatase"/>
    <property type="match status" value="1"/>
</dbReference>
<feature type="binding site" evidence="10">
    <location>
        <position position="254"/>
    </location>
    <ligand>
        <name>Mg(2+)</name>
        <dbReference type="ChEBI" id="CHEBI:18420"/>
        <label>1</label>
    </ligand>
</feature>
<dbReference type="GO" id="GO:0008081">
    <property type="term" value="F:phosphoric diester hydrolase activity"/>
    <property type="evidence" value="ECO:0007669"/>
    <property type="project" value="TreeGrafter"/>
</dbReference>
<feature type="binding site" evidence="10">
    <location>
        <position position="68"/>
    </location>
    <ligand>
        <name>Mg(2+)</name>
        <dbReference type="ChEBI" id="CHEBI:18420"/>
        <label>1</label>
    </ligand>
</feature>
<feature type="site" description="Important for catalytic activity" evidence="11">
    <location>
        <position position="326"/>
    </location>
</feature>
<evidence type="ECO:0000256" key="11">
    <source>
        <dbReference type="PIRSR" id="PIRSR604808-3"/>
    </source>
</evidence>
<dbReference type="EC" id="3.1.-.-" evidence="13"/>
<evidence type="ECO:0000256" key="7">
    <source>
        <dbReference type="ARBA" id="ARBA00022842"/>
    </source>
</evidence>
<evidence type="ECO:0000259" key="14">
    <source>
        <dbReference type="PROSITE" id="PS51999"/>
    </source>
</evidence>
<keyword evidence="13" id="KW-0227">DNA damage</keyword>
<comment type="catalytic activity">
    <reaction evidence="1">
        <text>Exonucleolytic cleavage in the 3'- to 5'-direction to yield nucleoside 5'-phosphates.</text>
        <dbReference type="EC" id="3.1.11.2"/>
    </reaction>
</comment>
<evidence type="ECO:0000256" key="12">
    <source>
        <dbReference type="PROSITE-ProRule" id="PRU01343"/>
    </source>
</evidence>
<evidence type="ECO:0000313" key="15">
    <source>
        <dbReference type="EnsemblMetazoa" id="XP_022653466"/>
    </source>
</evidence>
<keyword evidence="10" id="KW-0464">Manganese</keyword>
<keyword evidence="8" id="KW-0539">Nucleus</keyword>
<feature type="site" description="Transition state stabilizer" evidence="11">
    <location>
        <position position="256"/>
    </location>
</feature>
<dbReference type="GO" id="GO:0008311">
    <property type="term" value="F:double-stranded DNA 3'-5' DNA exonuclease activity"/>
    <property type="evidence" value="ECO:0007669"/>
    <property type="project" value="UniProtKB-EC"/>
</dbReference>
<proteinExistence type="inferred from homology"/>
<feature type="site" description="Interaction with DNA substrate" evidence="11">
    <location>
        <position position="352"/>
    </location>
</feature>
<protein>
    <recommendedName>
        <fullName evidence="13">DNA-(apurinic or apyrimidinic site) endonuclease</fullName>
        <ecNumber evidence="13">3.1.-.-</ecNumber>
    </recommendedName>
</protein>
<dbReference type="GO" id="GO:0005634">
    <property type="term" value="C:nucleus"/>
    <property type="evidence" value="ECO:0007669"/>
    <property type="project" value="TreeGrafter"/>
</dbReference>
<dbReference type="GO" id="GO:0003906">
    <property type="term" value="F:DNA-(apurinic or apyrimidinic site) endonuclease activity"/>
    <property type="evidence" value="ECO:0007669"/>
    <property type="project" value="TreeGrafter"/>
</dbReference>
<evidence type="ECO:0000256" key="13">
    <source>
        <dbReference type="RuleBase" id="RU362131"/>
    </source>
</evidence>
<evidence type="ECO:0000256" key="10">
    <source>
        <dbReference type="PIRSR" id="PIRSR604808-2"/>
    </source>
</evidence>
<evidence type="ECO:0000256" key="8">
    <source>
        <dbReference type="ARBA" id="ARBA00023242"/>
    </source>
</evidence>
<feature type="active site" evidence="9">
    <location>
        <position position="213"/>
    </location>
</feature>
<dbReference type="GeneID" id="111247140"/>
<feature type="active site" description="Proton acceptor" evidence="9">
    <location>
        <position position="352"/>
    </location>
</feature>
<comment type="similarity">
    <text evidence="2 13">Belongs to the DNA repair enzymes AP/ExoA family.</text>
</comment>
<name>A0A7M7JLD7_VARDE</name>
<feature type="binding site" evidence="10">
    <location>
        <position position="256"/>
    </location>
    <ligand>
        <name>Mg(2+)</name>
        <dbReference type="ChEBI" id="CHEBI:18420"/>
        <label>1</label>
    </ligand>
</feature>
<keyword evidence="16" id="KW-1185">Reference proteome</keyword>
<dbReference type="InterPro" id="IPR036691">
    <property type="entry name" value="Endo/exonu/phosph_ase_sf"/>
</dbReference>
<dbReference type="KEGG" id="vde:111247140"/>